<accession>A0A0C2WVQ6</accession>
<gene>
    <name evidence="2" type="ORF">M378DRAFT_168156</name>
</gene>
<name>A0A0C2WVQ6_AMAMK</name>
<dbReference type="STRING" id="946122.A0A0C2WVQ6"/>
<dbReference type="AlphaFoldDB" id="A0A0C2WVQ6"/>
<sequence>MNNKSLTPRQAPPPLPQPAQPGHSVTQHPRQFHFQALPAPAYNPQWTVPQPYWRPPSEQSAFTTNYDDGSQWHGQQHQYQQHQYHAPPPVAQSLPQLVAQPDYDSYQPTAGYPWQYIPQPVASPQPYYPHPQPQQQ</sequence>
<keyword evidence="3" id="KW-1185">Reference proteome</keyword>
<organism evidence="2 3">
    <name type="scientific">Amanita muscaria (strain Koide BX008)</name>
    <dbReference type="NCBI Taxonomy" id="946122"/>
    <lineage>
        <taxon>Eukaryota</taxon>
        <taxon>Fungi</taxon>
        <taxon>Dikarya</taxon>
        <taxon>Basidiomycota</taxon>
        <taxon>Agaricomycotina</taxon>
        <taxon>Agaricomycetes</taxon>
        <taxon>Agaricomycetidae</taxon>
        <taxon>Agaricales</taxon>
        <taxon>Pluteineae</taxon>
        <taxon>Amanitaceae</taxon>
        <taxon>Amanita</taxon>
    </lineage>
</organism>
<feature type="region of interest" description="Disordered" evidence="1">
    <location>
        <begin position="48"/>
        <end position="93"/>
    </location>
</feature>
<feature type="region of interest" description="Disordered" evidence="1">
    <location>
        <begin position="1"/>
        <end position="31"/>
    </location>
</feature>
<dbReference type="EMBL" id="KN818299">
    <property type="protein sequence ID" value="KIL60418.1"/>
    <property type="molecule type" value="Genomic_DNA"/>
</dbReference>
<dbReference type="InParanoid" id="A0A0C2WVQ6"/>
<feature type="compositionally biased region" description="Low complexity" evidence="1">
    <location>
        <begin position="71"/>
        <end position="85"/>
    </location>
</feature>
<evidence type="ECO:0000313" key="3">
    <source>
        <dbReference type="Proteomes" id="UP000054549"/>
    </source>
</evidence>
<feature type="compositionally biased region" description="Polar residues" evidence="1">
    <location>
        <begin position="57"/>
        <end position="68"/>
    </location>
</feature>
<reference evidence="2 3" key="1">
    <citation type="submission" date="2014-04" db="EMBL/GenBank/DDBJ databases">
        <title>Evolutionary Origins and Diversification of the Mycorrhizal Mutualists.</title>
        <authorList>
            <consortium name="DOE Joint Genome Institute"/>
            <consortium name="Mycorrhizal Genomics Consortium"/>
            <person name="Kohler A."/>
            <person name="Kuo A."/>
            <person name="Nagy L.G."/>
            <person name="Floudas D."/>
            <person name="Copeland A."/>
            <person name="Barry K.W."/>
            <person name="Cichocki N."/>
            <person name="Veneault-Fourrey C."/>
            <person name="LaButti K."/>
            <person name="Lindquist E.A."/>
            <person name="Lipzen A."/>
            <person name="Lundell T."/>
            <person name="Morin E."/>
            <person name="Murat C."/>
            <person name="Riley R."/>
            <person name="Ohm R."/>
            <person name="Sun H."/>
            <person name="Tunlid A."/>
            <person name="Henrissat B."/>
            <person name="Grigoriev I.V."/>
            <person name="Hibbett D.S."/>
            <person name="Martin F."/>
        </authorList>
    </citation>
    <scope>NUCLEOTIDE SEQUENCE [LARGE SCALE GENOMIC DNA]</scope>
    <source>
        <strain evidence="2 3">Koide BX008</strain>
    </source>
</reference>
<feature type="compositionally biased region" description="Pro residues" evidence="1">
    <location>
        <begin position="10"/>
        <end position="19"/>
    </location>
</feature>
<proteinExistence type="predicted"/>
<dbReference type="HOGENOM" id="CLU_1874927_0_0_1"/>
<evidence type="ECO:0000256" key="1">
    <source>
        <dbReference type="SAM" id="MobiDB-lite"/>
    </source>
</evidence>
<dbReference type="Proteomes" id="UP000054549">
    <property type="component" value="Unassembled WGS sequence"/>
</dbReference>
<protein>
    <submittedName>
        <fullName evidence="2">Uncharacterized protein</fullName>
    </submittedName>
</protein>
<evidence type="ECO:0000313" key="2">
    <source>
        <dbReference type="EMBL" id="KIL60418.1"/>
    </source>
</evidence>